<comment type="caution">
    <text evidence="2">The sequence shown here is derived from an EMBL/GenBank/DDBJ whole genome shotgun (WGS) entry which is preliminary data.</text>
</comment>
<dbReference type="Proteomes" id="UP001063166">
    <property type="component" value="Unassembled WGS sequence"/>
</dbReference>
<organism evidence="2 3">
    <name type="scientific">Lyophyllum shimeji</name>
    <name type="common">Hon-shimeji</name>
    <name type="synonym">Tricholoma shimeji</name>
    <dbReference type="NCBI Taxonomy" id="47721"/>
    <lineage>
        <taxon>Eukaryota</taxon>
        <taxon>Fungi</taxon>
        <taxon>Dikarya</taxon>
        <taxon>Basidiomycota</taxon>
        <taxon>Agaricomycotina</taxon>
        <taxon>Agaricomycetes</taxon>
        <taxon>Agaricomycetidae</taxon>
        <taxon>Agaricales</taxon>
        <taxon>Tricholomatineae</taxon>
        <taxon>Lyophyllaceae</taxon>
        <taxon>Lyophyllum</taxon>
    </lineage>
</organism>
<evidence type="ECO:0000313" key="3">
    <source>
        <dbReference type="Proteomes" id="UP001063166"/>
    </source>
</evidence>
<proteinExistence type="predicted"/>
<evidence type="ECO:0000313" key="2">
    <source>
        <dbReference type="EMBL" id="GLB38777.1"/>
    </source>
</evidence>
<name>A0A9P3PNZ8_LYOSH</name>
<feature type="region of interest" description="Disordered" evidence="1">
    <location>
        <begin position="40"/>
        <end position="65"/>
    </location>
</feature>
<sequence>MFVSNRSLTSVGAKYSLVFCPLNPFRYLLRTVSRFRGLRTSGSAPTRVAGDRTRHPPYSAKGYGRDIKDRSTARSEWQQASAIARLGGSVFLGSSASIHQHG</sequence>
<keyword evidence="3" id="KW-1185">Reference proteome</keyword>
<protein>
    <submittedName>
        <fullName evidence="2">Uncharacterized protein</fullName>
    </submittedName>
</protein>
<gene>
    <name evidence="2" type="ORF">LshimejAT787_0506420</name>
</gene>
<evidence type="ECO:0000256" key="1">
    <source>
        <dbReference type="SAM" id="MobiDB-lite"/>
    </source>
</evidence>
<reference evidence="2" key="1">
    <citation type="submission" date="2022-07" db="EMBL/GenBank/DDBJ databases">
        <title>The genome of Lyophyllum shimeji provides insight into the initial evolution of ectomycorrhizal fungal genome.</title>
        <authorList>
            <person name="Kobayashi Y."/>
            <person name="Shibata T."/>
            <person name="Hirakawa H."/>
            <person name="Shigenobu S."/>
            <person name="Nishiyama T."/>
            <person name="Yamada A."/>
            <person name="Hasebe M."/>
            <person name="Kawaguchi M."/>
        </authorList>
    </citation>
    <scope>NUCLEOTIDE SEQUENCE</scope>
    <source>
        <strain evidence="2">AT787</strain>
    </source>
</reference>
<dbReference type="EMBL" id="BRPK01000005">
    <property type="protein sequence ID" value="GLB38777.1"/>
    <property type="molecule type" value="Genomic_DNA"/>
</dbReference>
<accession>A0A9P3PNZ8</accession>
<dbReference type="AlphaFoldDB" id="A0A9P3PNZ8"/>